<dbReference type="Proteomes" id="UP000253094">
    <property type="component" value="Unassembled WGS sequence"/>
</dbReference>
<feature type="region of interest" description="Disordered" evidence="1">
    <location>
        <begin position="27"/>
        <end position="48"/>
    </location>
</feature>
<keyword evidence="3" id="KW-1185">Reference proteome</keyword>
<reference evidence="2 3" key="1">
    <citation type="submission" date="2018-06" db="EMBL/GenBank/DDBJ databases">
        <title>Sphaerisporangium craniellae sp. nov., isolated from a marine sponge in the South China Sea.</title>
        <authorList>
            <person name="Li L."/>
        </authorList>
    </citation>
    <scope>NUCLEOTIDE SEQUENCE [LARGE SCALE GENOMIC DNA]</scope>
    <source>
        <strain evidence="2 3">CCTCC AA 208026</strain>
    </source>
</reference>
<accession>A0A367EGI1</accession>
<dbReference type="EMBL" id="QOIL01000046">
    <property type="protein sequence ID" value="RCG16859.1"/>
    <property type="molecule type" value="Genomic_DNA"/>
</dbReference>
<sequence length="48" mass="4816">MSAGTLCYAMFANPKSGNQGVIVRDGQTVGGDHPGGTPWGDAGPVEVL</sequence>
<dbReference type="AlphaFoldDB" id="A0A367EGI1"/>
<name>A0A367EGI1_9ACTN</name>
<evidence type="ECO:0000256" key="1">
    <source>
        <dbReference type="SAM" id="MobiDB-lite"/>
    </source>
</evidence>
<comment type="caution">
    <text evidence="2">The sequence shown here is derived from an EMBL/GenBank/DDBJ whole genome shotgun (WGS) entry which is preliminary data.</text>
</comment>
<evidence type="ECO:0000313" key="2">
    <source>
        <dbReference type="EMBL" id="RCG16859.1"/>
    </source>
</evidence>
<feature type="non-terminal residue" evidence="2">
    <location>
        <position position="48"/>
    </location>
</feature>
<gene>
    <name evidence="2" type="ORF">DQ384_39985</name>
</gene>
<protein>
    <submittedName>
        <fullName evidence="2">Ankyrin repeat domain-containing protein</fullName>
    </submittedName>
</protein>
<evidence type="ECO:0000313" key="3">
    <source>
        <dbReference type="Proteomes" id="UP000253094"/>
    </source>
</evidence>
<organism evidence="2 3">
    <name type="scientific">Sphaerisporangium album</name>
    <dbReference type="NCBI Taxonomy" id="509200"/>
    <lineage>
        <taxon>Bacteria</taxon>
        <taxon>Bacillati</taxon>
        <taxon>Actinomycetota</taxon>
        <taxon>Actinomycetes</taxon>
        <taxon>Streptosporangiales</taxon>
        <taxon>Streptosporangiaceae</taxon>
        <taxon>Sphaerisporangium</taxon>
    </lineage>
</organism>
<proteinExistence type="predicted"/>
<feature type="compositionally biased region" description="Gly residues" evidence="1">
    <location>
        <begin position="28"/>
        <end position="38"/>
    </location>
</feature>